<dbReference type="KEGG" id="blq:L21SP5_00329"/>
<evidence type="ECO:0000313" key="2">
    <source>
        <dbReference type="EMBL" id="ALO14008.1"/>
    </source>
</evidence>
<dbReference type="InterPro" id="IPR001173">
    <property type="entry name" value="Glyco_trans_2-like"/>
</dbReference>
<reference evidence="2 3" key="1">
    <citation type="submission" date="2015-11" db="EMBL/GenBank/DDBJ databases">
        <title>Description and complete genome sequence of a novel strain predominating in hypersaline microbial mats and representing a new family of the Bacteriodetes phylum.</title>
        <authorList>
            <person name="Spring S."/>
            <person name="Bunk B."/>
            <person name="Sproer C."/>
            <person name="Klenk H.-P."/>
        </authorList>
    </citation>
    <scope>NUCLEOTIDE SEQUENCE [LARGE SCALE GENOMIC DNA]</scope>
    <source>
        <strain evidence="2 3">L21-Spi-D4</strain>
    </source>
</reference>
<dbReference type="RefSeq" id="WP_057951599.1">
    <property type="nucleotide sequence ID" value="NZ_CP013118.1"/>
</dbReference>
<dbReference type="GO" id="GO:0016740">
    <property type="term" value="F:transferase activity"/>
    <property type="evidence" value="ECO:0007669"/>
    <property type="project" value="UniProtKB-KW"/>
</dbReference>
<dbReference type="PANTHER" id="PTHR43685:SF2">
    <property type="entry name" value="GLYCOSYLTRANSFERASE 2-LIKE DOMAIN-CONTAINING PROTEIN"/>
    <property type="match status" value="1"/>
</dbReference>
<feature type="domain" description="Glycosyltransferase 2-like" evidence="1">
    <location>
        <begin position="3"/>
        <end position="167"/>
    </location>
</feature>
<dbReference type="SUPFAM" id="SSF53448">
    <property type="entry name" value="Nucleotide-diphospho-sugar transferases"/>
    <property type="match status" value="1"/>
</dbReference>
<dbReference type="Gene3D" id="3.90.550.10">
    <property type="entry name" value="Spore Coat Polysaccharide Biosynthesis Protein SpsA, Chain A"/>
    <property type="match status" value="1"/>
</dbReference>
<dbReference type="Proteomes" id="UP000064893">
    <property type="component" value="Chromosome"/>
</dbReference>
<gene>
    <name evidence="2" type="ORF">L21SP5_00329</name>
</gene>
<name>A0A0S2HVE5_9BACT</name>
<dbReference type="Pfam" id="PF00535">
    <property type="entry name" value="Glycos_transf_2"/>
    <property type="match status" value="1"/>
</dbReference>
<evidence type="ECO:0000313" key="3">
    <source>
        <dbReference type="Proteomes" id="UP000064893"/>
    </source>
</evidence>
<protein>
    <submittedName>
        <fullName evidence="2">Rhamnosyltransferase</fullName>
    </submittedName>
</protein>
<proteinExistence type="predicted"/>
<evidence type="ECO:0000259" key="1">
    <source>
        <dbReference type="Pfam" id="PF00535"/>
    </source>
</evidence>
<dbReference type="InterPro" id="IPR029044">
    <property type="entry name" value="Nucleotide-diphossugar_trans"/>
</dbReference>
<dbReference type="InterPro" id="IPR050834">
    <property type="entry name" value="Glycosyltransf_2"/>
</dbReference>
<keyword evidence="3" id="KW-1185">Reference proteome</keyword>
<organism evidence="2 3">
    <name type="scientific">Salinivirga cyanobacteriivorans</name>
    <dbReference type="NCBI Taxonomy" id="1307839"/>
    <lineage>
        <taxon>Bacteria</taxon>
        <taxon>Pseudomonadati</taxon>
        <taxon>Bacteroidota</taxon>
        <taxon>Bacteroidia</taxon>
        <taxon>Bacteroidales</taxon>
        <taxon>Salinivirgaceae</taxon>
        <taxon>Salinivirga</taxon>
    </lineage>
</organism>
<dbReference type="OrthoDB" id="761861at2"/>
<sequence length="304" mass="35555">MITICIPVYNQRVYPLVNQLSRQIKNSSAQVDICLIDDASKAEIRELNRNECGNLTKIVELEENVGRAKIRNLFLKYVNSDYLLFLDNDIKIVKEKFIENYIKILKNKKNDVVVGGHKYQDEKPDRKYRLRWKYGQNREQVKAIKRNGNPYRSFITSNFLISRNVFDSVQFNESMTGYGHEDTLFGYELKKHNIKIAHIDNPVQKKYLDTNDEFLRKTNEGLISLTLLLKITKYDTDLITDIKLLNKYDSLTRSGAIMVFSLFFSVFSGLIKSFLSGGWVISLFLFDIYKLGTYHRIVKSRSER</sequence>
<keyword evidence="2" id="KW-0808">Transferase</keyword>
<accession>A0A0S2HVE5</accession>
<dbReference type="AlphaFoldDB" id="A0A0S2HVE5"/>
<dbReference type="EMBL" id="CP013118">
    <property type="protein sequence ID" value="ALO14008.1"/>
    <property type="molecule type" value="Genomic_DNA"/>
</dbReference>
<dbReference type="STRING" id="1307839.L21SP5_00329"/>
<dbReference type="PANTHER" id="PTHR43685">
    <property type="entry name" value="GLYCOSYLTRANSFERASE"/>
    <property type="match status" value="1"/>
</dbReference>